<dbReference type="EMBL" id="CP015267">
    <property type="protein sequence ID" value="ASL13337.1"/>
    <property type="molecule type" value="Genomic_DNA"/>
</dbReference>
<dbReference type="Proteomes" id="UP000198286">
    <property type="component" value="Chromosome"/>
</dbReference>
<sequence length="55" mass="6144">MATGSRVNSDPSGPSHYRNFWPAAVARADRLKLKRSARNYLGVWFHSQVVVVISS</sequence>
<evidence type="ECO:0000313" key="2">
    <source>
        <dbReference type="Proteomes" id="UP000198286"/>
    </source>
</evidence>
<reference evidence="1 2" key="1">
    <citation type="journal article" date="2017" name="Lancet Infect. Dis.">
        <title>Global outbreak of severe Mycobacterium chimaera disease after cardiac surgery: a molecular epidemiological study.</title>
        <authorList>
            <person name="van Ingen J."/>
            <person name="Kohl T."/>
            <person name="Kranzer K."/>
            <person name="Hasse B."/>
            <person name="Keller P."/>
            <person name="Szafranska A."/>
            <person name="Hillemann D."/>
            <person name="Chand M."/>
            <person name="Schreiber P."/>
            <person name="Sommerstein R."/>
            <person name="Berger C."/>
            <person name="Genoni M."/>
            <person name="Ruegg C."/>
            <person name="Troillet N."/>
            <person name="Widmer A.F."/>
            <person name="Becker S.L."/>
            <person name="Herrmann M."/>
            <person name="Eckmanns T."/>
            <person name="Haller S."/>
            <person name="Hoeller C."/>
            <person name="Debast S.B."/>
            <person name="Wolfhagen M.J."/>
            <person name="Hopman J."/>
            <person name="Kluytmans J."/>
            <person name="Langelaar M."/>
            <person name="Notermans D.W."/>
            <person name="ten Oever J."/>
            <person name="van den Barselaar P."/>
            <person name="Vonk A.B.A."/>
            <person name="Vos M.C."/>
            <person name="Ahmed N."/>
            <person name="Brown T."/>
            <person name="Crook D."/>
            <person name="Lamagni T."/>
            <person name="Phin N."/>
            <person name="Smith E.G."/>
            <person name="Zambon M."/>
            <person name="Serr A."/>
            <person name="Goetting T."/>
            <person name="Ebner W."/>
            <person name="Thuermer A."/>
            <person name="Utpatel C."/>
            <person name="Sproer C."/>
            <person name="Bunk B."/>
            <person name="Nubel U."/>
            <person name="Bloemberg G."/>
            <person name="Bottger E."/>
            <person name="Niemann S."/>
            <person name="Wagner D."/>
            <person name="Sax H."/>
        </authorList>
    </citation>
    <scope>NUCLEOTIDE SEQUENCE [LARGE SCALE GENOMIC DNA]</scope>
    <source>
        <strain evidence="1 2">ZUERICH-2</strain>
    </source>
</reference>
<gene>
    <name evidence="1" type="ORF">MYCOZU2_00888</name>
</gene>
<organism evidence="1 2">
    <name type="scientific">Mycobacterium intracellulare subsp. chimaera</name>
    <dbReference type="NCBI Taxonomy" id="222805"/>
    <lineage>
        <taxon>Bacteria</taxon>
        <taxon>Bacillati</taxon>
        <taxon>Actinomycetota</taxon>
        <taxon>Actinomycetes</taxon>
        <taxon>Mycobacteriales</taxon>
        <taxon>Mycobacteriaceae</taxon>
        <taxon>Mycobacterium</taxon>
        <taxon>Mycobacterium avium complex (MAC)</taxon>
    </lineage>
</organism>
<protein>
    <submittedName>
        <fullName evidence="1">Uncharacterized protein</fullName>
    </submittedName>
</protein>
<evidence type="ECO:0000313" key="1">
    <source>
        <dbReference type="EMBL" id="ASL13337.1"/>
    </source>
</evidence>
<proteinExistence type="predicted"/>
<dbReference type="AlphaFoldDB" id="A0A220XPQ7"/>
<accession>A0A220XPQ7</accession>
<name>A0A220XPQ7_MYCIT</name>